<dbReference type="FunFam" id="3.30.1490.100:FF:000001">
    <property type="entry name" value="DNA repair protein REV1"/>
    <property type="match status" value="1"/>
</dbReference>
<comment type="similarity">
    <text evidence="3">Belongs to the DNA polymerase type-Y family.</text>
</comment>
<dbReference type="STRING" id="34475.A0A4Y9YRQ2"/>
<dbReference type="InterPro" id="IPR001357">
    <property type="entry name" value="BRCT_dom"/>
</dbReference>
<dbReference type="Pfam" id="PF11799">
    <property type="entry name" value="IMS_C"/>
    <property type="match status" value="1"/>
</dbReference>
<dbReference type="Pfam" id="PF16727">
    <property type="entry name" value="REV1_C"/>
    <property type="match status" value="1"/>
</dbReference>
<dbReference type="Gene3D" id="3.40.1170.60">
    <property type="match status" value="1"/>
</dbReference>
<dbReference type="InterPro" id="IPR047346">
    <property type="entry name" value="Rev1_UBM1/2"/>
</dbReference>
<dbReference type="GO" id="GO:0006281">
    <property type="term" value="P:DNA repair"/>
    <property type="evidence" value="ECO:0007669"/>
    <property type="project" value="UniProtKB-KW"/>
</dbReference>
<dbReference type="Gene3D" id="6.10.250.1490">
    <property type="match status" value="1"/>
</dbReference>
<dbReference type="Gene3D" id="3.30.70.270">
    <property type="match status" value="1"/>
</dbReference>
<feature type="compositionally biased region" description="Polar residues" evidence="16">
    <location>
        <begin position="297"/>
        <end position="308"/>
    </location>
</feature>
<dbReference type="FunFam" id="3.40.50.10190:FF:000011">
    <property type="entry name" value="DNA repair protein REV1"/>
    <property type="match status" value="1"/>
</dbReference>
<dbReference type="GO" id="GO:0003887">
    <property type="term" value="F:DNA-directed DNA polymerase activity"/>
    <property type="evidence" value="ECO:0007669"/>
    <property type="project" value="InterPro"/>
</dbReference>
<dbReference type="GO" id="GO:0042276">
    <property type="term" value="P:error-prone translesion synthesis"/>
    <property type="evidence" value="ECO:0007669"/>
    <property type="project" value="TreeGrafter"/>
</dbReference>
<dbReference type="SUPFAM" id="SSF100879">
    <property type="entry name" value="Lesion bypass DNA polymerase (Y-family), little finger domain"/>
    <property type="match status" value="1"/>
</dbReference>
<protein>
    <recommendedName>
        <fullName evidence="4">DNA repair protein REV1</fullName>
    </recommendedName>
    <alternativeName>
        <fullName evidence="15">Reversionless protein 1</fullName>
    </alternativeName>
</protein>
<feature type="domain" description="BRCT" evidence="17">
    <location>
        <begin position="125"/>
        <end position="213"/>
    </location>
</feature>
<dbReference type="Pfam" id="PF21999">
    <property type="entry name" value="IMS_HHH_1"/>
    <property type="match status" value="1"/>
</dbReference>
<dbReference type="InterPro" id="IPR043502">
    <property type="entry name" value="DNA/RNA_pol_sf"/>
</dbReference>
<feature type="region of interest" description="Disordered" evidence="16">
    <location>
        <begin position="22"/>
        <end position="76"/>
    </location>
</feature>
<comment type="function">
    <text evidence="14">Deoxycytidyl transferase involved in DNA repair. Transfers a dCMP residue from dCTP to the 3'-end of a DNA primer in a template-dependent reaction. May assist in the first step in the bypass of abasic lesions by the insertion of a nucleotide opposite the lesion. Required for normal induction of mutations by physical and chemical agents. Involved in mitochondrial DNA mutagenesis.</text>
</comment>
<dbReference type="InterPro" id="IPR001126">
    <property type="entry name" value="UmuC"/>
</dbReference>
<feature type="region of interest" description="Disordered" evidence="16">
    <location>
        <begin position="919"/>
        <end position="948"/>
    </location>
</feature>
<evidence type="ECO:0000259" key="17">
    <source>
        <dbReference type="PROSITE" id="PS50172"/>
    </source>
</evidence>
<evidence type="ECO:0000256" key="11">
    <source>
        <dbReference type="ARBA" id="ARBA00023125"/>
    </source>
</evidence>
<evidence type="ECO:0000256" key="15">
    <source>
        <dbReference type="ARBA" id="ARBA00081902"/>
    </source>
</evidence>
<dbReference type="SUPFAM" id="SSF52113">
    <property type="entry name" value="BRCT domain"/>
    <property type="match status" value="1"/>
</dbReference>
<keyword evidence="5" id="KW-0237">DNA synthesis</keyword>
<comment type="caution">
    <text evidence="19">The sequence shown here is derived from an EMBL/GenBank/DDBJ whole genome shotgun (WGS) entry which is preliminary data.</text>
</comment>
<keyword evidence="12" id="KW-0234">DNA repair</keyword>
<dbReference type="InterPro" id="IPR025527">
    <property type="entry name" value="HUWE1/Rev1_UBM"/>
</dbReference>
<dbReference type="Proteomes" id="UP000298390">
    <property type="component" value="Unassembled WGS sequence"/>
</dbReference>
<dbReference type="InterPro" id="IPR043128">
    <property type="entry name" value="Rev_trsase/Diguanyl_cyclase"/>
</dbReference>
<accession>A0A4Y9YRQ2</accession>
<dbReference type="GO" id="GO:0003684">
    <property type="term" value="F:damaged DNA binding"/>
    <property type="evidence" value="ECO:0007669"/>
    <property type="project" value="InterPro"/>
</dbReference>
<evidence type="ECO:0000256" key="12">
    <source>
        <dbReference type="ARBA" id="ARBA00023204"/>
    </source>
</evidence>
<evidence type="ECO:0000256" key="2">
    <source>
        <dbReference type="ARBA" id="ARBA00004123"/>
    </source>
</evidence>
<dbReference type="Pfam" id="PF14377">
    <property type="entry name" value="UBM"/>
    <property type="match status" value="2"/>
</dbReference>
<dbReference type="PROSITE" id="PS50173">
    <property type="entry name" value="UMUC"/>
    <property type="match status" value="1"/>
</dbReference>
<name>A0A4Y9YRQ2_9APHY</name>
<evidence type="ECO:0000313" key="19">
    <source>
        <dbReference type="EMBL" id="TFY64231.1"/>
    </source>
</evidence>
<evidence type="ECO:0000256" key="16">
    <source>
        <dbReference type="SAM" id="MobiDB-lite"/>
    </source>
</evidence>
<dbReference type="CDD" id="cd02440">
    <property type="entry name" value="AdoMet_MTases"/>
    <property type="match status" value="1"/>
</dbReference>
<dbReference type="Gene3D" id="3.40.50.10190">
    <property type="entry name" value="BRCT domain"/>
    <property type="match status" value="1"/>
</dbReference>
<dbReference type="InterPro" id="IPR053848">
    <property type="entry name" value="IMS_HHH_1"/>
</dbReference>
<keyword evidence="11" id="KW-0238">DNA-binding</keyword>
<dbReference type="Gene3D" id="1.10.150.20">
    <property type="entry name" value="5' to 3' exonuclease, C-terminal subdomain"/>
    <property type="match status" value="1"/>
</dbReference>
<dbReference type="Gene3D" id="1.20.58.1280">
    <property type="entry name" value="DNA repair protein Rev1, C-terminal domain"/>
    <property type="match status" value="1"/>
</dbReference>
<sequence length="1438" mass="158560">MSTQGTASSDYYDNDPEFLKALNEAVIDIDDQQTAPSRRTPPPTERPTPARLPSSKRARTPDSDEEGVNYHGVLGSVGTGGHNTTYLDSHTYGAARFGEFGEYMARKRAKLQVQNAEMDTDEADATLRIFKGLQIYINGWTEPSVQDLRELIIKHGGIYHPYLDKKGLVTHIITCSLTPAKVRESKHMRVVRPEWLVESAEAGQLLPWQDYIFRPGERVEASQGRKVGQRSLFDGFASQAVDATRKPGPSAAMQPVSAFVADAQPVAGPSRIADAVTPPSTPPRTPKSKRNEESPRPLSTTDPSTPEQASRVPGYAAHKSNIAAQRAMADPAWRAAHTSVAPNFIEGYYKNSRLHHLSAWKAELKNLVAEAQERIEDGTASTWGRMPDGDESAVSKIIHENIGGKVKSGGDVSMKGAQLVMRSPRGKGKPKATDDEERVIMHCDFDSFFVSAGLLDRPHLRGKPVVVCHSQGNQGGAPSTSEIASASYEARDFGIRSGMSLQQARKLCPTLMTVPYEFQRYKQLSLQFYTILMAHADDLQAVSVDEALIDVTSSVDRINTELAHSQDSNSSLVDPAKDFAEAIRAQVRKVTGCEVSIGIAHNIMLARVASRRAKPAGSFHIFPHNAQELLAPLDIDDLHGFGSSAHQKALEKLGATTLGELAKRSKATLCEALGKGTGETLYNVIRGIDHRRLESDKPRKSVSCDINYGIRFENNSQTEAFIFQMAEEVARRLDNIDMRGRSLMLKILKRDPSAPVEAPKFMGHGICESFNRQTPLIAPGGHATSDAKVIGEHASRLLKGFNFDPKELRGISIQIQKLEKGPAATVSGSGQAVLPFKAKPTRAAVEPDPTSSKSQAKRDVQAAGPSIVVEPPSQDEEIQIVERPPKLIGATVAVDLPSFSQVDMSVFDALPDDVRKELETEYNRRSTTPAAEAGPSRSRSASVAEEQKLKITVKGTNVKHITRQLAPRNRTGMSPTKSTLFAKRDGPSGINVSERDLRKLDIDPEVFVMLPADVQREQLAAARIAKAPGAAVFHERKVLKPKSRSKSQSVPYYRPPAPRAKYIEPPFLKQQGKDEKLYFTEKEDVQRVIETWVDGFREYPPNQRDVDYFAKYLVQCVDGLGLSDAGIEKAVAVARWWLVLLRRRYGVWEHASEATEDSAGRVTTEVVGRAWWKAFREVKAKMDVAARKKLSSDEVDMLDGSQHTSSSHAHDFEDANKTYYDKHAHKYDERPNAKILARRLASAIRQMYPNLFDEDKTTLMDYACGTGLISRELCPYVKSVVGVDISQGMVDQFNLRASNQGLVPEEMKAVCVDLKQDDHELRSTKYDVIVCSMAYHHFSSIEDVTHLLASFLQPGGSLLVADIYRSTLQTDIFPHEHDAGGDEHIVAHQRGFDEEDMGRVFQTADLVCKDFSVVTSGKMHGKDVDFFVACGVKSAADS</sequence>
<dbReference type="InterPro" id="IPR029063">
    <property type="entry name" value="SAM-dependent_MTases_sf"/>
</dbReference>
<dbReference type="Gene3D" id="3.40.50.150">
    <property type="entry name" value="Vaccinia Virus protein VP39"/>
    <property type="match status" value="1"/>
</dbReference>
<dbReference type="Gene3D" id="6.10.250.1630">
    <property type="match status" value="2"/>
</dbReference>
<dbReference type="EMBL" id="SEKV01000105">
    <property type="protein sequence ID" value="TFY64231.1"/>
    <property type="molecule type" value="Genomic_DNA"/>
</dbReference>
<evidence type="ECO:0000256" key="4">
    <source>
        <dbReference type="ARBA" id="ARBA00020399"/>
    </source>
</evidence>
<evidence type="ECO:0000313" key="20">
    <source>
        <dbReference type="Proteomes" id="UP000298390"/>
    </source>
</evidence>
<feature type="region of interest" description="Disordered" evidence="16">
    <location>
        <begin position="968"/>
        <end position="987"/>
    </location>
</feature>
<dbReference type="CDD" id="cd17719">
    <property type="entry name" value="BRCT_Rev1"/>
    <property type="match status" value="1"/>
</dbReference>
<dbReference type="SUPFAM" id="SSF56672">
    <property type="entry name" value="DNA/RNA polymerases"/>
    <property type="match status" value="1"/>
</dbReference>
<dbReference type="GO" id="GO:0046872">
    <property type="term" value="F:metal ion binding"/>
    <property type="evidence" value="ECO:0007669"/>
    <property type="project" value="UniProtKB-KW"/>
</dbReference>
<dbReference type="PANTHER" id="PTHR45990:SF1">
    <property type="entry name" value="DNA REPAIR PROTEIN REV1"/>
    <property type="match status" value="1"/>
</dbReference>
<keyword evidence="13" id="KW-0539">Nucleus</keyword>
<evidence type="ECO:0000256" key="1">
    <source>
        <dbReference type="ARBA" id="ARBA00001946"/>
    </source>
</evidence>
<evidence type="ECO:0000256" key="8">
    <source>
        <dbReference type="ARBA" id="ARBA00022723"/>
    </source>
</evidence>
<dbReference type="Pfam" id="PF13649">
    <property type="entry name" value="Methyltransf_25"/>
    <property type="match status" value="1"/>
</dbReference>
<evidence type="ECO:0000256" key="7">
    <source>
        <dbReference type="ARBA" id="ARBA00022695"/>
    </source>
</evidence>
<evidence type="ECO:0000256" key="14">
    <source>
        <dbReference type="ARBA" id="ARBA00058985"/>
    </source>
</evidence>
<feature type="region of interest" description="Disordered" evidence="16">
    <location>
        <begin position="269"/>
        <end position="316"/>
    </location>
</feature>
<dbReference type="Pfam" id="PF00817">
    <property type="entry name" value="IMS"/>
    <property type="match status" value="1"/>
</dbReference>
<dbReference type="InterPro" id="IPR041698">
    <property type="entry name" value="Methyltransf_25"/>
</dbReference>
<dbReference type="GO" id="GO:0070987">
    <property type="term" value="P:error-free translesion synthesis"/>
    <property type="evidence" value="ECO:0007669"/>
    <property type="project" value="TreeGrafter"/>
</dbReference>
<feature type="region of interest" description="Disordered" evidence="16">
    <location>
        <begin position="838"/>
        <end position="876"/>
    </location>
</feature>
<dbReference type="PANTHER" id="PTHR45990">
    <property type="entry name" value="DNA REPAIR PROTEIN REV1"/>
    <property type="match status" value="1"/>
</dbReference>
<comment type="subcellular location">
    <subcellularLocation>
        <location evidence="2">Nucleus</location>
    </subcellularLocation>
</comment>
<dbReference type="InterPro" id="IPR036420">
    <property type="entry name" value="BRCT_dom_sf"/>
</dbReference>
<evidence type="ECO:0000256" key="13">
    <source>
        <dbReference type="ARBA" id="ARBA00023242"/>
    </source>
</evidence>
<dbReference type="InterPro" id="IPR036775">
    <property type="entry name" value="DNA_pol_Y-fam_lit_finger_sf"/>
</dbReference>
<dbReference type="CDD" id="cd01701">
    <property type="entry name" value="PolY_Rev1"/>
    <property type="match status" value="1"/>
</dbReference>
<dbReference type="InterPro" id="IPR038401">
    <property type="entry name" value="Rev1_C_sf"/>
</dbReference>
<evidence type="ECO:0000256" key="9">
    <source>
        <dbReference type="ARBA" id="ARBA00022763"/>
    </source>
</evidence>
<gene>
    <name evidence="19" type="ORF">EVJ58_g2761</name>
</gene>
<evidence type="ECO:0000256" key="6">
    <source>
        <dbReference type="ARBA" id="ARBA00022679"/>
    </source>
</evidence>
<keyword evidence="9" id="KW-0227">DNA damage</keyword>
<keyword evidence="10" id="KW-0460">Magnesium</keyword>
<evidence type="ECO:0000259" key="18">
    <source>
        <dbReference type="PROSITE" id="PS50173"/>
    </source>
</evidence>
<comment type="cofactor">
    <cofactor evidence="1">
        <name>Mg(2+)</name>
        <dbReference type="ChEBI" id="CHEBI:18420"/>
    </cofactor>
</comment>
<evidence type="ECO:0000256" key="5">
    <source>
        <dbReference type="ARBA" id="ARBA00022634"/>
    </source>
</evidence>
<feature type="domain" description="UmuC" evidence="18">
    <location>
        <begin position="440"/>
        <end position="642"/>
    </location>
</feature>
<dbReference type="CDD" id="cd19318">
    <property type="entry name" value="Rev1_UBM2"/>
    <property type="match status" value="1"/>
</dbReference>
<keyword evidence="6" id="KW-0808">Transferase</keyword>
<evidence type="ECO:0000256" key="10">
    <source>
        <dbReference type="ARBA" id="ARBA00022842"/>
    </source>
</evidence>
<proteinExistence type="inferred from homology"/>
<dbReference type="Pfam" id="PF16589">
    <property type="entry name" value="BRCT_2"/>
    <property type="match status" value="1"/>
</dbReference>
<dbReference type="SUPFAM" id="SSF53335">
    <property type="entry name" value="S-adenosyl-L-methionine-dependent methyltransferases"/>
    <property type="match status" value="1"/>
</dbReference>
<dbReference type="GO" id="GO:0017125">
    <property type="term" value="F:deoxycytidyl transferase activity"/>
    <property type="evidence" value="ECO:0007669"/>
    <property type="project" value="TreeGrafter"/>
</dbReference>
<keyword evidence="7" id="KW-0548">Nucleotidyltransferase</keyword>
<keyword evidence="8" id="KW-0479">Metal-binding</keyword>
<dbReference type="PROSITE" id="PS50172">
    <property type="entry name" value="BRCT"/>
    <property type="match status" value="1"/>
</dbReference>
<evidence type="ECO:0000256" key="3">
    <source>
        <dbReference type="ARBA" id="ARBA00010945"/>
    </source>
</evidence>
<dbReference type="InterPro" id="IPR017961">
    <property type="entry name" value="DNA_pol_Y-fam_little_finger"/>
</dbReference>
<dbReference type="SMART" id="SM00292">
    <property type="entry name" value="BRCT"/>
    <property type="match status" value="1"/>
</dbReference>
<dbReference type="InterPro" id="IPR031991">
    <property type="entry name" value="Rev1_C"/>
</dbReference>
<organism evidence="19 20">
    <name type="scientific">Rhodofomes roseus</name>
    <dbReference type="NCBI Taxonomy" id="34475"/>
    <lineage>
        <taxon>Eukaryota</taxon>
        <taxon>Fungi</taxon>
        <taxon>Dikarya</taxon>
        <taxon>Basidiomycota</taxon>
        <taxon>Agaricomycotina</taxon>
        <taxon>Agaricomycetes</taxon>
        <taxon>Polyporales</taxon>
        <taxon>Rhodofomes</taxon>
    </lineage>
</organism>
<dbReference type="Gene3D" id="3.30.1490.100">
    <property type="entry name" value="DNA polymerase, Y-family, little finger domain"/>
    <property type="match status" value="1"/>
</dbReference>
<dbReference type="GO" id="GO:0005634">
    <property type="term" value="C:nucleus"/>
    <property type="evidence" value="ECO:0007669"/>
    <property type="project" value="UniProtKB-SubCell"/>
</dbReference>
<reference evidence="19 20" key="1">
    <citation type="submission" date="2019-01" db="EMBL/GenBank/DDBJ databases">
        <title>Genome sequencing of the rare red list fungi Fomitopsis rosea.</title>
        <authorList>
            <person name="Buettner E."/>
            <person name="Kellner H."/>
        </authorList>
    </citation>
    <scope>NUCLEOTIDE SEQUENCE [LARGE SCALE GENOMIC DNA]</scope>
    <source>
        <strain evidence="19 20">DSM 105464</strain>
    </source>
</reference>